<gene>
    <name evidence="1" type="ORF">HAX54_050597</name>
</gene>
<protein>
    <submittedName>
        <fullName evidence="1">Uncharacterized protein</fullName>
    </submittedName>
</protein>
<reference evidence="1 2" key="1">
    <citation type="journal article" date="2021" name="BMC Genomics">
        <title>Datura genome reveals duplications of psychoactive alkaloid biosynthetic genes and high mutation rate following tissue culture.</title>
        <authorList>
            <person name="Rajewski A."/>
            <person name="Carter-House D."/>
            <person name="Stajich J."/>
            <person name="Litt A."/>
        </authorList>
    </citation>
    <scope>NUCLEOTIDE SEQUENCE [LARGE SCALE GENOMIC DNA]</scope>
    <source>
        <strain evidence="1">AR-01</strain>
    </source>
</reference>
<accession>A0ABS8WNP0</accession>
<organism evidence="1 2">
    <name type="scientific">Datura stramonium</name>
    <name type="common">Jimsonweed</name>
    <name type="synonym">Common thornapple</name>
    <dbReference type="NCBI Taxonomy" id="4076"/>
    <lineage>
        <taxon>Eukaryota</taxon>
        <taxon>Viridiplantae</taxon>
        <taxon>Streptophyta</taxon>
        <taxon>Embryophyta</taxon>
        <taxon>Tracheophyta</taxon>
        <taxon>Spermatophyta</taxon>
        <taxon>Magnoliopsida</taxon>
        <taxon>eudicotyledons</taxon>
        <taxon>Gunneridae</taxon>
        <taxon>Pentapetalae</taxon>
        <taxon>asterids</taxon>
        <taxon>lamiids</taxon>
        <taxon>Solanales</taxon>
        <taxon>Solanaceae</taxon>
        <taxon>Solanoideae</taxon>
        <taxon>Datureae</taxon>
        <taxon>Datura</taxon>
    </lineage>
</organism>
<evidence type="ECO:0000313" key="1">
    <source>
        <dbReference type="EMBL" id="MCE3051729.1"/>
    </source>
</evidence>
<sequence>SYDAAYANGAIDCLRSHDAAITHTNYRIDFGAIATLESSMNSFYDKDDTTDPPKGLVFLKHTCSHLGSLRDNARGIWTVWHLPRLMEAQ</sequence>
<feature type="non-terminal residue" evidence="1">
    <location>
        <position position="89"/>
    </location>
</feature>
<evidence type="ECO:0000313" key="2">
    <source>
        <dbReference type="Proteomes" id="UP000823775"/>
    </source>
</evidence>
<name>A0ABS8WNP0_DATST</name>
<proteinExistence type="predicted"/>
<feature type="non-terminal residue" evidence="1">
    <location>
        <position position="1"/>
    </location>
</feature>
<dbReference type="Proteomes" id="UP000823775">
    <property type="component" value="Unassembled WGS sequence"/>
</dbReference>
<comment type="caution">
    <text evidence="1">The sequence shown here is derived from an EMBL/GenBank/DDBJ whole genome shotgun (WGS) entry which is preliminary data.</text>
</comment>
<keyword evidence="2" id="KW-1185">Reference proteome</keyword>
<dbReference type="EMBL" id="JACEIK010008878">
    <property type="protein sequence ID" value="MCE3051729.1"/>
    <property type="molecule type" value="Genomic_DNA"/>
</dbReference>